<evidence type="ECO:0000256" key="1">
    <source>
        <dbReference type="SAM" id="MobiDB-lite"/>
    </source>
</evidence>
<dbReference type="Pfam" id="PF00782">
    <property type="entry name" value="DSPc"/>
    <property type="match status" value="1"/>
</dbReference>
<dbReference type="GeneID" id="92360283"/>
<dbReference type="PANTHER" id="PTHR46274:SF6">
    <property type="entry name" value="TYR_PHOSPHATASE_2 DOMAIN-CONTAINING PROTEIN"/>
    <property type="match status" value="1"/>
</dbReference>
<evidence type="ECO:0000313" key="3">
    <source>
        <dbReference type="EMBL" id="KAG5477147.1"/>
    </source>
</evidence>
<accession>A0A836G894</accession>
<dbReference type="RefSeq" id="XP_067062558.1">
    <property type="nucleotide sequence ID" value="XM_067206349.1"/>
</dbReference>
<dbReference type="InterPro" id="IPR029021">
    <property type="entry name" value="Prot-tyrosine_phosphatase-like"/>
</dbReference>
<dbReference type="SMART" id="SM00195">
    <property type="entry name" value="DSPc"/>
    <property type="match status" value="1"/>
</dbReference>
<dbReference type="KEGG" id="loi:92360283"/>
<dbReference type="PROSITE" id="PS50056">
    <property type="entry name" value="TYR_PHOSPHATASE_2"/>
    <property type="match status" value="1"/>
</dbReference>
<organism evidence="3 4">
    <name type="scientific">Leishmania orientalis</name>
    <dbReference type="NCBI Taxonomy" id="2249476"/>
    <lineage>
        <taxon>Eukaryota</taxon>
        <taxon>Discoba</taxon>
        <taxon>Euglenozoa</taxon>
        <taxon>Kinetoplastea</taxon>
        <taxon>Metakinetoplastina</taxon>
        <taxon>Trypanosomatida</taxon>
        <taxon>Trypanosomatidae</taxon>
        <taxon>Leishmaniinae</taxon>
        <taxon>Leishmania</taxon>
    </lineage>
</organism>
<dbReference type="AlphaFoldDB" id="A0A836G894"/>
<comment type="caution">
    <text evidence="3">The sequence shown here is derived from an EMBL/GenBank/DDBJ whole genome shotgun (WGS) entry which is preliminary data.</text>
</comment>
<name>A0A836G894_9TRYP</name>
<reference evidence="3 4" key="1">
    <citation type="submission" date="2021-02" db="EMBL/GenBank/DDBJ databases">
        <title>Leishmania (Mundinia) orientalis Genome sequencing and assembly.</title>
        <authorList>
            <person name="Almutairi H."/>
            <person name="Gatherer D."/>
        </authorList>
    </citation>
    <scope>NUCLEOTIDE SEQUENCE [LARGE SCALE GENOMIC DNA]</scope>
    <source>
        <strain evidence="3">LSCM4</strain>
    </source>
</reference>
<keyword evidence="4" id="KW-1185">Reference proteome</keyword>
<dbReference type="PANTHER" id="PTHR46274">
    <property type="entry name" value="PHOSPHATIDYLINOSITOL PHOSPHATASE"/>
    <property type="match status" value="1"/>
</dbReference>
<feature type="region of interest" description="Disordered" evidence="1">
    <location>
        <begin position="306"/>
        <end position="327"/>
    </location>
</feature>
<dbReference type="SUPFAM" id="SSF52799">
    <property type="entry name" value="(Phosphotyrosine protein) phosphatases II"/>
    <property type="match status" value="1"/>
</dbReference>
<dbReference type="InterPro" id="IPR000387">
    <property type="entry name" value="Tyr_Pase_dom"/>
</dbReference>
<dbReference type="Proteomes" id="UP000674143">
    <property type="component" value="Chromosome 25"/>
</dbReference>
<feature type="domain" description="Tyrosine specific protein phosphatases" evidence="2">
    <location>
        <begin position="209"/>
        <end position="281"/>
    </location>
</feature>
<evidence type="ECO:0000259" key="2">
    <source>
        <dbReference type="PROSITE" id="PS50056"/>
    </source>
</evidence>
<protein>
    <recommendedName>
        <fullName evidence="2">Tyrosine specific protein phosphatases domain-containing protein</fullName>
    </recommendedName>
</protein>
<dbReference type="EMBL" id="JAFHLR010000025">
    <property type="protein sequence ID" value="KAG5477147.1"/>
    <property type="molecule type" value="Genomic_DNA"/>
</dbReference>
<dbReference type="InterPro" id="IPR020422">
    <property type="entry name" value="TYR_PHOSPHATASE_DUAL_dom"/>
</dbReference>
<dbReference type="Gene3D" id="3.90.190.10">
    <property type="entry name" value="Protein tyrosine phosphatase superfamily"/>
    <property type="match status" value="1"/>
</dbReference>
<gene>
    <name evidence="3" type="ORF">LSCM4_04364</name>
</gene>
<dbReference type="InterPro" id="IPR000340">
    <property type="entry name" value="Dual-sp_phosphatase_cat-dom"/>
</dbReference>
<proteinExistence type="predicted"/>
<dbReference type="SMR" id="A0A836G894"/>
<sequence length="327" mass="36367">MQSFVEESGPFTREEESRLYHLQRAAEDGGSLTEGEVLELTRLKRRYHTFIEEGERLLRQSAPRKTSHGGTTTVEEVERSASAALSRAGKAAYFWGSLVATALPGYVGRVTGVTTDFLHWNWITEHVVLGAIPVVTQVGSSGDHLSQLRAQLDERHQTLGLVIACLEEEELNGFGMNVIQFAKEAEWRKRVNPRVEYVHVPMADTTANTPLVAVAEAVMRMEVCIKQRKETVYVHCKAGKGRSWMVTVCYLTTCGGMSFADAVELIQHKRVQVNPSPAQRQFAEEFPLRFAQARCLLDADRAAGHHHRGGHCGHPHESHHHGTTAAP</sequence>
<evidence type="ECO:0000313" key="4">
    <source>
        <dbReference type="Proteomes" id="UP000674143"/>
    </source>
</evidence>